<dbReference type="AlphaFoldDB" id="M1XQW6"/>
<gene>
    <name evidence="5" type="ordered locus">Nmlp_2402</name>
</gene>
<keyword evidence="1" id="KW-0479">Metal-binding</keyword>
<dbReference type="InterPro" id="IPR008913">
    <property type="entry name" value="Znf_CHY"/>
</dbReference>
<keyword evidence="3" id="KW-0862">Zinc</keyword>
<protein>
    <submittedName>
        <fullName evidence="5">Zinc finger protein</fullName>
    </submittedName>
</protein>
<dbReference type="STRING" id="268739.Nmlp_2402"/>
<dbReference type="PROSITE" id="PS51266">
    <property type="entry name" value="ZF_CHY"/>
    <property type="match status" value="1"/>
</dbReference>
<dbReference type="EMBL" id="HF582854">
    <property type="protein sequence ID" value="CCQ36569.1"/>
    <property type="molecule type" value="Genomic_DNA"/>
</dbReference>
<proteinExistence type="predicted"/>
<dbReference type="InterPro" id="IPR016694">
    <property type="entry name" value="UCP017292"/>
</dbReference>
<dbReference type="Pfam" id="PF05495">
    <property type="entry name" value="zf-CHY"/>
    <property type="match status" value="1"/>
</dbReference>
<reference evidence="5 6" key="1">
    <citation type="journal article" date="2013" name="Genome Announc.">
        <title>Genome of the haloarchaeon Natronomonas moolapensis, a neutrophilic member of a previously haloalkaliphilic genus.</title>
        <authorList>
            <person name="Dyall-Smith M.L."/>
            <person name="Pfeiffer F."/>
            <person name="Oberwinkler T."/>
            <person name="Klee K."/>
            <person name="Rampp M."/>
            <person name="Palm P."/>
            <person name="Gross K."/>
            <person name="Schuster S.C."/>
            <person name="Oesterhelt D."/>
        </authorList>
    </citation>
    <scope>NUCLEOTIDE SEQUENCE [LARGE SCALE GENOMIC DNA]</scope>
    <source>
        <strain evidence="6">DSM 18674 / JCM 14361 / 8.8.11</strain>
    </source>
</reference>
<dbReference type="PANTHER" id="PTHR28082">
    <property type="entry name" value="ZINC FINGER PROTEIN"/>
    <property type="match status" value="1"/>
</dbReference>
<feature type="domain" description="CHY-type" evidence="4">
    <location>
        <begin position="9"/>
        <end position="89"/>
    </location>
</feature>
<evidence type="ECO:0000313" key="5">
    <source>
        <dbReference type="EMBL" id="CCQ36569.1"/>
    </source>
</evidence>
<evidence type="ECO:0000256" key="1">
    <source>
        <dbReference type="ARBA" id="ARBA00022723"/>
    </source>
</evidence>
<dbReference type="OrthoDB" id="189683at2157"/>
<dbReference type="GO" id="GO:0008270">
    <property type="term" value="F:zinc ion binding"/>
    <property type="evidence" value="ECO:0007669"/>
    <property type="project" value="UniProtKB-KW"/>
</dbReference>
<accession>M1XQW6</accession>
<dbReference type="SUPFAM" id="SSF161219">
    <property type="entry name" value="CHY zinc finger-like"/>
    <property type="match status" value="1"/>
</dbReference>
<dbReference type="KEGG" id="nmo:Nmlp_2402"/>
<name>M1XQW6_NATM8</name>
<dbReference type="RefSeq" id="WP_015409366.1">
    <property type="nucleotide sequence ID" value="NC_020388.1"/>
</dbReference>
<dbReference type="InterPro" id="IPR037274">
    <property type="entry name" value="Znf_CHY_sf"/>
</dbReference>
<organism evidence="5 6">
    <name type="scientific">Natronomonas moolapensis (strain DSM 18674 / CECT 7526 / JCM 14361 / 8.8.11)</name>
    <dbReference type="NCBI Taxonomy" id="268739"/>
    <lineage>
        <taxon>Archaea</taxon>
        <taxon>Methanobacteriati</taxon>
        <taxon>Methanobacteriota</taxon>
        <taxon>Stenosarchaea group</taxon>
        <taxon>Halobacteria</taxon>
        <taxon>Halobacteriales</taxon>
        <taxon>Natronomonadaceae</taxon>
        <taxon>Natronomonas</taxon>
    </lineage>
</organism>
<evidence type="ECO:0000259" key="4">
    <source>
        <dbReference type="PROSITE" id="PS51266"/>
    </source>
</evidence>
<dbReference type="HOGENOM" id="CLU_143932_0_0_2"/>
<keyword evidence="2" id="KW-0863">Zinc-finger</keyword>
<dbReference type="eggNOG" id="arCOG07598">
    <property type="taxonomic scope" value="Archaea"/>
</dbReference>
<keyword evidence="6" id="KW-1185">Reference proteome</keyword>
<evidence type="ECO:0000256" key="3">
    <source>
        <dbReference type="ARBA" id="ARBA00022833"/>
    </source>
</evidence>
<dbReference type="GeneID" id="14652852"/>
<sequence>MPDSVRGVGLDDDTRCAHYGTEQDVVAIRFGCCEAYYACFECHRVLADHSAVPWPVDRREEPAVRCGVCGTSMPAPVYVSTATCPDCGAAFNPDCATHYGRYFGWLEGR</sequence>
<dbReference type="PANTHER" id="PTHR28082:SF1">
    <property type="entry name" value="HELPER OF TIM PROTEIN 13"/>
    <property type="match status" value="1"/>
</dbReference>
<dbReference type="InterPro" id="IPR052604">
    <property type="entry name" value="Mito_Tim_assembly_helper"/>
</dbReference>
<dbReference type="PIRSF" id="PIRSF017292">
    <property type="entry name" value="UCP017292_Znf_CHY"/>
    <property type="match status" value="1"/>
</dbReference>
<dbReference type="GO" id="GO:0045041">
    <property type="term" value="P:protein import into mitochondrial intermembrane space"/>
    <property type="evidence" value="ECO:0007669"/>
    <property type="project" value="TreeGrafter"/>
</dbReference>
<dbReference type="Proteomes" id="UP000011867">
    <property type="component" value="Chromosome"/>
</dbReference>
<evidence type="ECO:0000256" key="2">
    <source>
        <dbReference type="ARBA" id="ARBA00022771"/>
    </source>
</evidence>
<evidence type="ECO:0000313" key="6">
    <source>
        <dbReference type="Proteomes" id="UP000011867"/>
    </source>
</evidence>